<proteinExistence type="predicted"/>
<evidence type="ECO:0000313" key="1">
    <source>
        <dbReference type="EMBL" id="KAI5674368.1"/>
    </source>
</evidence>
<evidence type="ECO:0000313" key="2">
    <source>
        <dbReference type="Proteomes" id="UP001060085"/>
    </source>
</evidence>
<dbReference type="Proteomes" id="UP001060085">
    <property type="component" value="Linkage Group LG03"/>
</dbReference>
<sequence>MATFSNSSVLPAYMVFMFITNRLMSIINKFRPWLKYSSPYNKVLTVDVSNGFGFDPESTKIASTDYGKIVQEFPAAVYKPSTVSDIVNIVKFSYISPLPFTIAPRGHGHSIRGQAMARNGVVIDMSSLNNNNNEKDHSSSSRRIKVSWNLGHNYFVDVGSEQLWIDVLCECLKLGLAPVSWTDYLYLSVGGTLSNGGISGQSFRYGPQISNVLEMDVITGKGELMTCSKNINSELFYAVLGGLGQFGIITRARIVLDKAPTRVKWVRMIYEDFSTFTKDQEYLISIDKGLDYVEGSVIVQQSPSNNWRSSFFSSSHQAKITSLISKRGIIYYLEVVKYYDDQTADTVDEELEHLFEGLNYVAEFKFKRDVSYLEFLNRVRNGELKLQSQGLWEVPHPWLNLFVPKSGIIDFNAGVFVDILLKQGLPTGPILVYPISKNK</sequence>
<comment type="caution">
    <text evidence="1">The sequence shown here is derived from an EMBL/GenBank/DDBJ whole genome shotgun (WGS) entry which is preliminary data.</text>
</comment>
<accession>A0ACC0BP48</accession>
<keyword evidence="2" id="KW-1185">Reference proteome</keyword>
<protein>
    <submittedName>
        <fullName evidence="1">Uncharacterized protein</fullName>
    </submittedName>
</protein>
<organism evidence="1 2">
    <name type="scientific">Catharanthus roseus</name>
    <name type="common">Madagascar periwinkle</name>
    <name type="synonym">Vinca rosea</name>
    <dbReference type="NCBI Taxonomy" id="4058"/>
    <lineage>
        <taxon>Eukaryota</taxon>
        <taxon>Viridiplantae</taxon>
        <taxon>Streptophyta</taxon>
        <taxon>Embryophyta</taxon>
        <taxon>Tracheophyta</taxon>
        <taxon>Spermatophyta</taxon>
        <taxon>Magnoliopsida</taxon>
        <taxon>eudicotyledons</taxon>
        <taxon>Gunneridae</taxon>
        <taxon>Pentapetalae</taxon>
        <taxon>asterids</taxon>
        <taxon>lamiids</taxon>
        <taxon>Gentianales</taxon>
        <taxon>Apocynaceae</taxon>
        <taxon>Rauvolfioideae</taxon>
        <taxon>Vinceae</taxon>
        <taxon>Catharanthinae</taxon>
        <taxon>Catharanthus</taxon>
    </lineage>
</organism>
<gene>
    <name evidence="1" type="ORF">M9H77_14732</name>
</gene>
<reference evidence="2" key="1">
    <citation type="journal article" date="2023" name="Nat. Plants">
        <title>Single-cell RNA sequencing provides a high-resolution roadmap for understanding the multicellular compartmentation of specialized metabolism.</title>
        <authorList>
            <person name="Sun S."/>
            <person name="Shen X."/>
            <person name="Li Y."/>
            <person name="Li Y."/>
            <person name="Wang S."/>
            <person name="Li R."/>
            <person name="Zhang H."/>
            <person name="Shen G."/>
            <person name="Guo B."/>
            <person name="Wei J."/>
            <person name="Xu J."/>
            <person name="St-Pierre B."/>
            <person name="Chen S."/>
            <person name="Sun C."/>
        </authorList>
    </citation>
    <scope>NUCLEOTIDE SEQUENCE [LARGE SCALE GENOMIC DNA]</scope>
</reference>
<name>A0ACC0BP48_CATRO</name>
<dbReference type="EMBL" id="CM044703">
    <property type="protein sequence ID" value="KAI5674368.1"/>
    <property type="molecule type" value="Genomic_DNA"/>
</dbReference>